<feature type="domain" description="Thiamine pyrophosphate enzyme N-terminal TPP-binding" evidence="6">
    <location>
        <begin position="5"/>
        <end position="116"/>
    </location>
</feature>
<dbReference type="OrthoDB" id="2254214at2"/>
<dbReference type="GO" id="GO:0005948">
    <property type="term" value="C:acetolactate synthase complex"/>
    <property type="evidence" value="ECO:0007669"/>
    <property type="project" value="TreeGrafter"/>
</dbReference>
<dbReference type="GO" id="GO:0030976">
    <property type="term" value="F:thiamine pyrophosphate binding"/>
    <property type="evidence" value="ECO:0007669"/>
    <property type="project" value="InterPro"/>
</dbReference>
<dbReference type="GO" id="GO:0003984">
    <property type="term" value="F:acetolactate synthase activity"/>
    <property type="evidence" value="ECO:0007669"/>
    <property type="project" value="TreeGrafter"/>
</dbReference>
<feature type="domain" description="Thiamine pyrophosphate enzyme TPP-binding" evidence="5">
    <location>
        <begin position="417"/>
        <end position="471"/>
    </location>
</feature>
<dbReference type="RefSeq" id="WP_073478247.1">
    <property type="nucleotide sequence ID" value="NZ_FQZU01000036.1"/>
</dbReference>
<evidence type="ECO:0000256" key="1">
    <source>
        <dbReference type="ARBA" id="ARBA00007812"/>
    </source>
</evidence>
<dbReference type="InterPro" id="IPR011766">
    <property type="entry name" value="TPP_enzyme_TPP-bd"/>
</dbReference>
<dbReference type="Pfam" id="PF02776">
    <property type="entry name" value="TPP_enzyme_N"/>
    <property type="match status" value="1"/>
</dbReference>
<dbReference type="AlphaFoldDB" id="A0A1M6W001"/>
<evidence type="ECO:0000259" key="6">
    <source>
        <dbReference type="Pfam" id="PF02776"/>
    </source>
</evidence>
<dbReference type="InterPro" id="IPR012001">
    <property type="entry name" value="Thiamin_PyroP_enz_TPP-bd_dom"/>
</dbReference>
<dbReference type="GO" id="GO:0009099">
    <property type="term" value="P:L-valine biosynthetic process"/>
    <property type="evidence" value="ECO:0007669"/>
    <property type="project" value="TreeGrafter"/>
</dbReference>
<feature type="domain" description="Thiamine pyrophosphate enzyme central" evidence="4">
    <location>
        <begin position="202"/>
        <end position="334"/>
    </location>
</feature>
<keyword evidence="2 3" id="KW-0786">Thiamine pyrophosphate</keyword>
<accession>A0A1M6W001</accession>
<dbReference type="InterPro" id="IPR012000">
    <property type="entry name" value="Thiamin_PyroP_enz_cen_dom"/>
</dbReference>
<dbReference type="GO" id="GO:0000287">
    <property type="term" value="F:magnesium ion binding"/>
    <property type="evidence" value="ECO:0007669"/>
    <property type="project" value="InterPro"/>
</dbReference>
<comment type="similarity">
    <text evidence="1 3">Belongs to the TPP enzyme family.</text>
</comment>
<dbReference type="Gene3D" id="3.40.50.970">
    <property type="match status" value="2"/>
</dbReference>
<dbReference type="InterPro" id="IPR029061">
    <property type="entry name" value="THDP-binding"/>
</dbReference>
<evidence type="ECO:0000259" key="4">
    <source>
        <dbReference type="Pfam" id="PF00205"/>
    </source>
</evidence>
<dbReference type="CDD" id="cd00568">
    <property type="entry name" value="TPP_enzymes"/>
    <property type="match status" value="1"/>
</dbReference>
<protein>
    <submittedName>
        <fullName evidence="7">Acetolactate synthase-1/2/3 large subunit</fullName>
    </submittedName>
</protein>
<gene>
    <name evidence="7" type="ORF">SAMN02745216_04226</name>
</gene>
<dbReference type="EMBL" id="FQZU01000036">
    <property type="protein sequence ID" value="SHK87040.1"/>
    <property type="molecule type" value="Genomic_DNA"/>
</dbReference>
<keyword evidence="8" id="KW-1185">Reference proteome</keyword>
<dbReference type="Proteomes" id="UP000183994">
    <property type="component" value="Unassembled WGS sequence"/>
</dbReference>
<evidence type="ECO:0000256" key="3">
    <source>
        <dbReference type="RuleBase" id="RU362132"/>
    </source>
</evidence>
<dbReference type="STRING" id="1121393.SAMN02745216_04226"/>
<evidence type="ECO:0000313" key="8">
    <source>
        <dbReference type="Proteomes" id="UP000183994"/>
    </source>
</evidence>
<evidence type="ECO:0000259" key="5">
    <source>
        <dbReference type="Pfam" id="PF02775"/>
    </source>
</evidence>
<dbReference type="CDD" id="cd07035">
    <property type="entry name" value="TPP_PYR_POX_like"/>
    <property type="match status" value="1"/>
</dbReference>
<organism evidence="7 8">
    <name type="scientific">Desulfatibacillum alkenivorans DSM 16219</name>
    <dbReference type="NCBI Taxonomy" id="1121393"/>
    <lineage>
        <taxon>Bacteria</taxon>
        <taxon>Pseudomonadati</taxon>
        <taxon>Thermodesulfobacteriota</taxon>
        <taxon>Desulfobacteria</taxon>
        <taxon>Desulfobacterales</taxon>
        <taxon>Desulfatibacillaceae</taxon>
        <taxon>Desulfatibacillum</taxon>
    </lineage>
</organism>
<dbReference type="GO" id="GO:0050660">
    <property type="term" value="F:flavin adenine dinucleotide binding"/>
    <property type="evidence" value="ECO:0007669"/>
    <property type="project" value="TreeGrafter"/>
</dbReference>
<dbReference type="SUPFAM" id="SSF52518">
    <property type="entry name" value="Thiamin diphosphate-binding fold (THDP-binding)"/>
    <property type="match status" value="2"/>
</dbReference>
<evidence type="ECO:0000256" key="2">
    <source>
        <dbReference type="ARBA" id="ARBA00023052"/>
    </source>
</evidence>
<dbReference type="SUPFAM" id="SSF52467">
    <property type="entry name" value="DHS-like NAD/FAD-binding domain"/>
    <property type="match status" value="1"/>
</dbReference>
<dbReference type="InterPro" id="IPR029035">
    <property type="entry name" value="DHS-like_NAD/FAD-binding_dom"/>
</dbReference>
<dbReference type="PANTHER" id="PTHR18968">
    <property type="entry name" value="THIAMINE PYROPHOSPHATE ENZYMES"/>
    <property type="match status" value="1"/>
</dbReference>
<dbReference type="Pfam" id="PF00205">
    <property type="entry name" value="TPP_enzyme_M"/>
    <property type="match status" value="1"/>
</dbReference>
<dbReference type="GO" id="GO:0009097">
    <property type="term" value="P:isoleucine biosynthetic process"/>
    <property type="evidence" value="ECO:0007669"/>
    <property type="project" value="TreeGrafter"/>
</dbReference>
<dbReference type="InterPro" id="IPR045229">
    <property type="entry name" value="TPP_enz"/>
</dbReference>
<dbReference type="Gene3D" id="3.40.50.1220">
    <property type="entry name" value="TPP-binding domain"/>
    <property type="match status" value="1"/>
</dbReference>
<proteinExistence type="inferred from homology"/>
<sequence>MKITTGGEIVVKSLLDQGVRYVFSIIGGQMGTIYDAIGKNPSIDVITPRSETSTALMACGYTVTTGLPAVAMCTVGAGVVYEVGGLIKAWLDYLPVISIAPQVQSYKMKPNQENLQACEQDLLFSPITKFNAIVYHWERIPQLINRAFREAASGIPGPVHLDIPVDVLFKHRFLTSQRKKRLLPPPHQSRYIGPIPGDAPSLEKACGLLKQAKKPVAVIGQGMGRAGRFPQIKACLERLEVPFLGTRLSAGAFDAEDSFFMGDAGSFANFEAGRKILEQADCLLIAGLDPESQQILKIAQNATIIQVETDPDALLGQETAAPVFADPESALNRLAEALARRKGRKPVAWKNKALKTGEAAAQQVLKAADGPIRTAFELLDGDSLKDCILVADGAPAAFAPAFLKSRKHAGGHIMDQGATAGAGLPYAIGAALGNPDRSVILLCDKESLFHHLRELQPAEELGAGITILCVDAAQGPNNAADLEKVLQGFGCHVHRAGEKISMANVLRHKGQAGAVLV</sequence>
<dbReference type="Pfam" id="PF02775">
    <property type="entry name" value="TPP_enzyme_C"/>
    <property type="match status" value="1"/>
</dbReference>
<reference evidence="8" key="1">
    <citation type="submission" date="2016-11" db="EMBL/GenBank/DDBJ databases">
        <authorList>
            <person name="Varghese N."/>
            <person name="Submissions S."/>
        </authorList>
    </citation>
    <scope>NUCLEOTIDE SEQUENCE [LARGE SCALE GENOMIC DNA]</scope>
    <source>
        <strain evidence="8">DSM 16219</strain>
    </source>
</reference>
<name>A0A1M6W001_9BACT</name>
<dbReference type="PANTHER" id="PTHR18968:SF13">
    <property type="entry name" value="ACETOLACTATE SYNTHASE CATALYTIC SUBUNIT, MITOCHONDRIAL"/>
    <property type="match status" value="1"/>
</dbReference>
<evidence type="ECO:0000313" key="7">
    <source>
        <dbReference type="EMBL" id="SHK87040.1"/>
    </source>
</evidence>